<name>A0ABY3WLE0_9ACTN</name>
<gene>
    <name evidence="2" type="ORF">J4032_12710</name>
</gene>
<sequence>MPAGTYGGQVGKHAAAADDELVRRGRGASENASMRRPMWWTVGRTERWRMRSPSARSAGRYPEEAEQLGSLGPGCEETALSGLPQDSDEGE</sequence>
<evidence type="ECO:0000313" key="2">
    <source>
        <dbReference type="EMBL" id="UNM12279.1"/>
    </source>
</evidence>
<keyword evidence="3" id="KW-1185">Reference proteome</keyword>
<dbReference type="EMBL" id="CP071872">
    <property type="protein sequence ID" value="UNM12279.1"/>
    <property type="molecule type" value="Genomic_DNA"/>
</dbReference>
<feature type="compositionally biased region" description="Gly residues" evidence="1">
    <location>
        <begin position="1"/>
        <end position="10"/>
    </location>
</feature>
<protein>
    <submittedName>
        <fullName evidence="2">Uncharacterized protein</fullName>
    </submittedName>
</protein>
<dbReference type="RefSeq" id="WP_242330886.1">
    <property type="nucleotide sequence ID" value="NZ_CP071872.1"/>
</dbReference>
<reference evidence="2 3" key="1">
    <citation type="submission" date="2021-03" db="EMBL/GenBank/DDBJ databases">
        <title>Complete genome of Streptomyces formicae strain 1H-GS9 (DSM 100524).</title>
        <authorList>
            <person name="Atanasov K.E."/>
            <person name="Altabella T."/>
            <person name="Ferrer A."/>
        </authorList>
    </citation>
    <scope>NUCLEOTIDE SEQUENCE [LARGE SCALE GENOMIC DNA]</scope>
    <source>
        <strain evidence="2 3">1H-GS9</strain>
    </source>
</reference>
<organism evidence="2 3">
    <name type="scientific">Streptomyces formicae</name>
    <dbReference type="NCBI Taxonomy" id="1616117"/>
    <lineage>
        <taxon>Bacteria</taxon>
        <taxon>Bacillati</taxon>
        <taxon>Actinomycetota</taxon>
        <taxon>Actinomycetes</taxon>
        <taxon>Kitasatosporales</taxon>
        <taxon>Streptomycetaceae</taxon>
        <taxon>Streptomyces</taxon>
    </lineage>
</organism>
<feature type="region of interest" description="Disordered" evidence="1">
    <location>
        <begin position="1"/>
        <end position="34"/>
    </location>
</feature>
<accession>A0ABY3WLE0</accession>
<proteinExistence type="predicted"/>
<evidence type="ECO:0000313" key="3">
    <source>
        <dbReference type="Proteomes" id="UP000828924"/>
    </source>
</evidence>
<dbReference type="Proteomes" id="UP000828924">
    <property type="component" value="Chromosome"/>
</dbReference>
<evidence type="ECO:0000256" key="1">
    <source>
        <dbReference type="SAM" id="MobiDB-lite"/>
    </source>
</evidence>
<feature type="region of interest" description="Disordered" evidence="1">
    <location>
        <begin position="49"/>
        <end position="91"/>
    </location>
</feature>